<sequence length="103" mass="11389">MAASYERRLLAAADLVLSTDAQDQGARLSDLGVTADLKPHQLDGVAGLIRRYRLGVNVILDGARQDPTGNFSVELPQDPLHHTWAIFGIMSSKCHRWLALRIR</sequence>
<proteinExistence type="predicted"/>
<dbReference type="EMBL" id="GBRH01174294">
    <property type="protein sequence ID" value="JAE23602.1"/>
    <property type="molecule type" value="Transcribed_RNA"/>
</dbReference>
<evidence type="ECO:0000313" key="1">
    <source>
        <dbReference type="EMBL" id="JAE23602.1"/>
    </source>
</evidence>
<organism evidence="1">
    <name type="scientific">Arundo donax</name>
    <name type="common">Giant reed</name>
    <name type="synonym">Donax arundinaceus</name>
    <dbReference type="NCBI Taxonomy" id="35708"/>
    <lineage>
        <taxon>Eukaryota</taxon>
        <taxon>Viridiplantae</taxon>
        <taxon>Streptophyta</taxon>
        <taxon>Embryophyta</taxon>
        <taxon>Tracheophyta</taxon>
        <taxon>Spermatophyta</taxon>
        <taxon>Magnoliopsida</taxon>
        <taxon>Liliopsida</taxon>
        <taxon>Poales</taxon>
        <taxon>Poaceae</taxon>
        <taxon>PACMAD clade</taxon>
        <taxon>Arundinoideae</taxon>
        <taxon>Arundineae</taxon>
        <taxon>Arundo</taxon>
    </lineage>
</organism>
<dbReference type="AlphaFoldDB" id="A0A0A9GGM5"/>
<accession>A0A0A9GGM5</accession>
<reference evidence="1" key="1">
    <citation type="submission" date="2014-09" db="EMBL/GenBank/DDBJ databases">
        <authorList>
            <person name="Magalhaes I.L.F."/>
            <person name="Oliveira U."/>
            <person name="Santos F.R."/>
            <person name="Vidigal T.H.D.A."/>
            <person name="Brescovit A.D."/>
            <person name="Santos A.J."/>
        </authorList>
    </citation>
    <scope>NUCLEOTIDE SEQUENCE</scope>
    <source>
        <tissue evidence="1">Shoot tissue taken approximately 20 cm above the soil surface</tissue>
    </source>
</reference>
<reference evidence="1" key="2">
    <citation type="journal article" date="2015" name="Data Brief">
        <title>Shoot transcriptome of the giant reed, Arundo donax.</title>
        <authorList>
            <person name="Barrero R.A."/>
            <person name="Guerrero F.D."/>
            <person name="Moolhuijzen P."/>
            <person name="Goolsby J.A."/>
            <person name="Tidwell J."/>
            <person name="Bellgard S.E."/>
            <person name="Bellgard M.I."/>
        </authorList>
    </citation>
    <scope>NUCLEOTIDE SEQUENCE</scope>
    <source>
        <tissue evidence="1">Shoot tissue taken approximately 20 cm above the soil surface</tissue>
    </source>
</reference>
<protein>
    <submittedName>
        <fullName evidence="1">Uncharacterized protein</fullName>
    </submittedName>
</protein>
<name>A0A0A9GGM5_ARUDO</name>